<evidence type="ECO:0000256" key="1">
    <source>
        <dbReference type="SAM" id="MobiDB-lite"/>
    </source>
</evidence>
<keyword evidence="3" id="KW-1185">Reference proteome</keyword>
<dbReference type="EMBL" id="JAEPQZ010000003">
    <property type="protein sequence ID" value="KAG2183596.1"/>
    <property type="molecule type" value="Genomic_DNA"/>
</dbReference>
<name>A0A8H7Q0K9_MORIS</name>
<evidence type="ECO:0000313" key="2">
    <source>
        <dbReference type="EMBL" id="KAG2183596.1"/>
    </source>
</evidence>
<dbReference type="AlphaFoldDB" id="A0A8H7Q0K9"/>
<dbReference type="Proteomes" id="UP000654370">
    <property type="component" value="Unassembled WGS sequence"/>
</dbReference>
<evidence type="ECO:0000313" key="3">
    <source>
        <dbReference type="Proteomes" id="UP000654370"/>
    </source>
</evidence>
<evidence type="ECO:0008006" key="4">
    <source>
        <dbReference type="Google" id="ProtNLM"/>
    </source>
</evidence>
<dbReference type="SUPFAM" id="SSF56112">
    <property type="entry name" value="Protein kinase-like (PK-like)"/>
    <property type="match status" value="1"/>
</dbReference>
<dbReference type="OrthoDB" id="2157859at2759"/>
<comment type="caution">
    <text evidence="2">The sequence shown here is derived from an EMBL/GenBank/DDBJ whole genome shotgun (WGS) entry which is preliminary data.</text>
</comment>
<organism evidence="2 3">
    <name type="scientific">Mortierella isabellina</name>
    <name type="common">Filamentous fungus</name>
    <name type="synonym">Umbelopsis isabellina</name>
    <dbReference type="NCBI Taxonomy" id="91625"/>
    <lineage>
        <taxon>Eukaryota</taxon>
        <taxon>Fungi</taxon>
        <taxon>Fungi incertae sedis</taxon>
        <taxon>Mucoromycota</taxon>
        <taxon>Mucoromycotina</taxon>
        <taxon>Umbelopsidomycetes</taxon>
        <taxon>Umbelopsidales</taxon>
        <taxon>Umbelopsidaceae</taxon>
        <taxon>Umbelopsis</taxon>
    </lineage>
</organism>
<dbReference type="Gene3D" id="3.30.200.20">
    <property type="entry name" value="Phosphorylase Kinase, domain 1"/>
    <property type="match status" value="1"/>
</dbReference>
<sequence length="217" mass="23849">MSDKEPGCSSPSRRPPQNLRIDRGSYEYDNPSPTSDILLDAVAPREHIDQPENMIQTEDGMCILCDSPQPKYTAKKVYTDNPIEVDPLNAPEQGSVDSHAEVSSRALTTDHDTSSNNTEPPELPSTEKTDRQEPHIKLSTSAPTTHHGAPPPPYTDPGRRPTSQERHEEPPRVKPRKVIGNFTLTNTLGAGSMGKVKLAVHNLTEEKVNAVNISFDV</sequence>
<feature type="compositionally biased region" description="Basic and acidic residues" evidence="1">
    <location>
        <begin position="157"/>
        <end position="172"/>
    </location>
</feature>
<feature type="compositionally biased region" description="Basic and acidic residues" evidence="1">
    <location>
        <begin position="98"/>
        <end position="113"/>
    </location>
</feature>
<proteinExistence type="predicted"/>
<dbReference type="InterPro" id="IPR011009">
    <property type="entry name" value="Kinase-like_dom_sf"/>
</dbReference>
<reference evidence="2" key="1">
    <citation type="submission" date="2020-12" db="EMBL/GenBank/DDBJ databases">
        <title>Metabolic potential, ecology and presence of endohyphal bacteria is reflected in genomic diversity of Mucoromycotina.</title>
        <authorList>
            <person name="Muszewska A."/>
            <person name="Okrasinska A."/>
            <person name="Steczkiewicz K."/>
            <person name="Drgas O."/>
            <person name="Orlowska M."/>
            <person name="Perlinska-Lenart U."/>
            <person name="Aleksandrzak-Piekarczyk T."/>
            <person name="Szatraj K."/>
            <person name="Zielenkiewicz U."/>
            <person name="Pilsyk S."/>
            <person name="Malc E."/>
            <person name="Mieczkowski P."/>
            <person name="Kruszewska J.S."/>
            <person name="Biernat P."/>
            <person name="Pawlowska J."/>
        </authorList>
    </citation>
    <scope>NUCLEOTIDE SEQUENCE</scope>
    <source>
        <strain evidence="2">WA0000067209</strain>
    </source>
</reference>
<accession>A0A8H7Q0K9</accession>
<feature type="compositionally biased region" description="Basic and acidic residues" evidence="1">
    <location>
        <begin position="125"/>
        <end position="136"/>
    </location>
</feature>
<gene>
    <name evidence="2" type="ORF">INT43_006602</name>
</gene>
<protein>
    <recommendedName>
        <fullName evidence="4">Protein kinase domain-containing protein</fullName>
    </recommendedName>
</protein>
<feature type="region of interest" description="Disordered" evidence="1">
    <location>
        <begin position="83"/>
        <end position="178"/>
    </location>
</feature>
<feature type="region of interest" description="Disordered" evidence="1">
    <location>
        <begin position="1"/>
        <end position="36"/>
    </location>
</feature>